<dbReference type="InterPro" id="IPR011333">
    <property type="entry name" value="SKP1/BTB/POZ_sf"/>
</dbReference>
<feature type="DNA-binding region" description="H-T-H motif" evidence="4">
    <location>
        <begin position="622"/>
        <end position="642"/>
    </location>
</feature>
<feature type="compositionally biased region" description="Polar residues" evidence="5">
    <location>
        <begin position="342"/>
        <end position="358"/>
    </location>
</feature>
<feature type="region of interest" description="Disordered" evidence="5">
    <location>
        <begin position="805"/>
        <end position="911"/>
    </location>
</feature>
<dbReference type="FunFam" id="1.10.10.60:FF:000019">
    <property type="entry name" value="Ligand-dependent corepressor isoform 1"/>
    <property type="match status" value="4"/>
</dbReference>
<dbReference type="FunCoup" id="A0A7R8V5S1">
    <property type="interactions" value="515"/>
</dbReference>
<proteinExistence type="predicted"/>
<dbReference type="PANTHER" id="PTHR23110:SF102">
    <property type="entry name" value="PIPSQUEAK, ISOFORM O"/>
    <property type="match status" value="1"/>
</dbReference>
<feature type="region of interest" description="Disordered" evidence="5">
    <location>
        <begin position="249"/>
        <end position="287"/>
    </location>
</feature>
<evidence type="ECO:0000256" key="1">
    <source>
        <dbReference type="ARBA" id="ARBA00004123"/>
    </source>
</evidence>
<feature type="domain" description="HTH psq-type" evidence="7">
    <location>
        <begin position="598"/>
        <end position="646"/>
    </location>
</feature>
<dbReference type="AlphaFoldDB" id="A0A7R8V5S1"/>
<dbReference type="PROSITE" id="PS50097">
    <property type="entry name" value="BTB"/>
    <property type="match status" value="1"/>
</dbReference>
<evidence type="ECO:0000313" key="8">
    <source>
        <dbReference type="EMBL" id="CAD7092640.1"/>
    </source>
</evidence>
<dbReference type="CDD" id="cd18315">
    <property type="entry name" value="BTB_POZ_BAB-like"/>
    <property type="match status" value="1"/>
</dbReference>
<dbReference type="GO" id="GO:0006357">
    <property type="term" value="P:regulation of transcription by RNA polymerase II"/>
    <property type="evidence" value="ECO:0007669"/>
    <property type="project" value="TreeGrafter"/>
</dbReference>
<feature type="region of interest" description="Disordered" evidence="5">
    <location>
        <begin position="503"/>
        <end position="532"/>
    </location>
</feature>
<organism evidence="8 9">
    <name type="scientific">Hermetia illucens</name>
    <name type="common">Black soldier fly</name>
    <dbReference type="NCBI Taxonomy" id="343691"/>
    <lineage>
        <taxon>Eukaryota</taxon>
        <taxon>Metazoa</taxon>
        <taxon>Ecdysozoa</taxon>
        <taxon>Arthropoda</taxon>
        <taxon>Hexapoda</taxon>
        <taxon>Insecta</taxon>
        <taxon>Pterygota</taxon>
        <taxon>Neoptera</taxon>
        <taxon>Endopterygota</taxon>
        <taxon>Diptera</taxon>
        <taxon>Brachycera</taxon>
        <taxon>Stratiomyomorpha</taxon>
        <taxon>Stratiomyidae</taxon>
        <taxon>Hermetiinae</taxon>
        <taxon>Hermetia</taxon>
    </lineage>
</organism>
<name>A0A7R8V5S1_HERIL</name>
<comment type="subcellular location">
    <subcellularLocation>
        <location evidence="1 4">Nucleus</location>
    </subcellularLocation>
</comment>
<dbReference type="EMBL" id="LR899014">
    <property type="protein sequence ID" value="CAD7092640.1"/>
    <property type="molecule type" value="Genomic_DNA"/>
</dbReference>
<feature type="compositionally biased region" description="Polar residues" evidence="5">
    <location>
        <begin position="369"/>
        <end position="378"/>
    </location>
</feature>
<evidence type="ECO:0000256" key="2">
    <source>
        <dbReference type="ARBA" id="ARBA00023125"/>
    </source>
</evidence>
<evidence type="ECO:0000256" key="5">
    <source>
        <dbReference type="SAM" id="MobiDB-lite"/>
    </source>
</evidence>
<protein>
    <recommendedName>
        <fullName evidence="10">Pipsqueak</fullName>
    </recommendedName>
</protein>
<feature type="compositionally biased region" description="Low complexity" evidence="5">
    <location>
        <begin position="508"/>
        <end position="528"/>
    </location>
</feature>
<dbReference type="Gene3D" id="1.10.10.60">
    <property type="entry name" value="Homeodomain-like"/>
    <property type="match status" value="4"/>
</dbReference>
<dbReference type="SUPFAM" id="SSF54695">
    <property type="entry name" value="POZ domain"/>
    <property type="match status" value="1"/>
</dbReference>
<dbReference type="OrthoDB" id="6359816at2759"/>
<keyword evidence="9" id="KW-1185">Reference proteome</keyword>
<reference evidence="8 9" key="1">
    <citation type="submission" date="2020-11" db="EMBL/GenBank/DDBJ databases">
        <authorList>
            <person name="Wallbank WR R."/>
            <person name="Pardo Diaz C."/>
            <person name="Kozak K."/>
            <person name="Martin S."/>
            <person name="Jiggins C."/>
            <person name="Moest M."/>
            <person name="Warren A I."/>
            <person name="Generalovic N T."/>
            <person name="Byers J.R.P. K."/>
            <person name="Montejo-Kovacevich G."/>
            <person name="Yen C E."/>
        </authorList>
    </citation>
    <scope>NUCLEOTIDE SEQUENCE [LARGE SCALE GENOMIC DNA]</scope>
</reference>
<keyword evidence="2 4" id="KW-0238">DNA-binding</keyword>
<evidence type="ECO:0000259" key="6">
    <source>
        <dbReference type="PROSITE" id="PS50097"/>
    </source>
</evidence>
<dbReference type="SUPFAM" id="SSF46689">
    <property type="entry name" value="Homeodomain-like"/>
    <property type="match status" value="4"/>
</dbReference>
<feature type="compositionally biased region" description="Low complexity" evidence="5">
    <location>
        <begin position="875"/>
        <end position="898"/>
    </location>
</feature>
<dbReference type="InterPro" id="IPR051095">
    <property type="entry name" value="Dros_DevTransReg"/>
</dbReference>
<sequence>MAVRSHQYFSLRWNNYQSTMTTVFQQLREDQSFVDVTLSCEHGSIKAHKVVLSACSTYFQKLLLENPCKHPTVILPSDIVYADLKTIIDFVYRGEIDVTESELQYAIFYLQCLSFQKCDYEGVDNNNNDLKCSHPLAKKNIQNTFCSAVRFVHHFLQPFCFVSSKFIGDKGQIGQHLRSASLNQTNCHRLGLLRTAEQLKIKGLCETTDQLEESAPETALITVPLSESEEAQQSQSNINASNAICTVTQQTSNTSIKKSRVRKRSKSPDINAHNNETNQQAYSSSSTVGFNSPISVVSTLSPIGTAPVGTVSSVDIHPTQQHHHNTHQQQQTQNLHQQPNLSGTSVNNRSHDSSSPSVKPTKIIKTEDISNNDVNSNAQTSGTILTQIVVSRDKDSKTMASLGMGINGGLLGVPMGFLDFAPEPPAPSATPVTEQVDMSCTPSTDTRDLSNPTESLDIDNHIAQHIIQRLDQSPIEQMHPSTTSEDNKISQHLIQNIKTEIVDKQHSHQQQQQMQSQSQQQGHQGMSGNTVMEIDPNNIKHEPAMIITPEIVTMMTTGNMDIYNSDTSEDSLMIANGSSNDNNEPQYTNLDQQDIKLNGPKTWTPEDMNSALEALKNHNMSLTKASVTYGIPSTTLWQRAHRMGIDTPKKEGTTKSWNEEALNNALEALRTGQISANKASKAYGIPSSTLYKIARREGIRLAAPFNAAPTTWTPEDLERALEAIRSGQTSVQKASTEFGIPTGTLYGRCKREGIELSRSNPTPWSEDAMNEALVAVRVGHMSINQAAIHYNLPYSSLYGRFKRGKYDAPTPSGPPANNATNTSTNMDLIDNSPENSPFQYTPGPQTAHQQQPQQHQIQQSSQPPIHLQHQHHLQQHTQHSQLHPHQPPQQHHQQHIQQLDVTSSSQVHTQPGQIHQIQYHHHHSTPERS</sequence>
<dbReference type="Proteomes" id="UP000594454">
    <property type="component" value="Chromosome 6"/>
</dbReference>
<feature type="compositionally biased region" description="Polar residues" evidence="5">
    <location>
        <begin position="899"/>
        <end position="911"/>
    </location>
</feature>
<accession>A0A7R8V5S1</accession>
<dbReference type="SMART" id="SM00225">
    <property type="entry name" value="BTB"/>
    <property type="match status" value="1"/>
</dbReference>
<dbReference type="InParanoid" id="A0A7R8V5S1"/>
<dbReference type="PROSITE" id="PS50960">
    <property type="entry name" value="HTH_PSQ"/>
    <property type="match status" value="3"/>
</dbReference>
<feature type="compositionally biased region" description="Low complexity" evidence="5">
    <location>
        <begin position="816"/>
        <end position="825"/>
    </location>
</feature>
<feature type="compositionally biased region" description="Low complexity" evidence="5">
    <location>
        <begin position="848"/>
        <end position="867"/>
    </location>
</feature>
<dbReference type="PANTHER" id="PTHR23110">
    <property type="entry name" value="BTB DOMAIN TRANSCRIPTION FACTOR"/>
    <property type="match status" value="1"/>
</dbReference>
<evidence type="ECO:0000259" key="7">
    <source>
        <dbReference type="PROSITE" id="PS50960"/>
    </source>
</evidence>
<feature type="domain" description="BTB" evidence="6">
    <location>
        <begin position="34"/>
        <end position="100"/>
    </location>
</feature>
<gene>
    <name evidence="8" type="ORF">HERILL_LOCUS14985</name>
</gene>
<evidence type="ECO:0008006" key="10">
    <source>
        <dbReference type="Google" id="ProtNLM"/>
    </source>
</evidence>
<feature type="domain" description="HTH psq-type" evidence="7">
    <location>
        <begin position="648"/>
        <end position="700"/>
    </location>
</feature>
<dbReference type="GO" id="GO:0005634">
    <property type="term" value="C:nucleus"/>
    <property type="evidence" value="ECO:0007669"/>
    <property type="project" value="UniProtKB-SubCell"/>
</dbReference>
<feature type="compositionally biased region" description="Polar residues" evidence="5">
    <location>
        <begin position="272"/>
        <end position="287"/>
    </location>
</feature>
<feature type="compositionally biased region" description="Polar residues" evidence="5">
    <location>
        <begin position="832"/>
        <end position="847"/>
    </location>
</feature>
<feature type="region of interest" description="Disordered" evidence="5">
    <location>
        <begin position="319"/>
        <end position="378"/>
    </location>
</feature>
<feature type="compositionally biased region" description="Low complexity" evidence="5">
    <location>
        <begin position="327"/>
        <end position="341"/>
    </location>
</feature>
<evidence type="ECO:0000313" key="9">
    <source>
        <dbReference type="Proteomes" id="UP000594454"/>
    </source>
</evidence>
<evidence type="ECO:0000256" key="3">
    <source>
        <dbReference type="ARBA" id="ARBA00023242"/>
    </source>
</evidence>
<feature type="DNA-binding region" description="H-T-H motif" evidence="4">
    <location>
        <begin position="676"/>
        <end position="696"/>
    </location>
</feature>
<dbReference type="InterPro" id="IPR000210">
    <property type="entry name" value="BTB/POZ_dom"/>
</dbReference>
<keyword evidence="3 4" id="KW-0539">Nucleus</keyword>
<feature type="region of interest" description="Disordered" evidence="5">
    <location>
        <begin position="427"/>
        <end position="449"/>
    </location>
</feature>
<feature type="domain" description="HTH psq-type" evidence="7">
    <location>
        <begin position="703"/>
        <end position="755"/>
    </location>
</feature>
<dbReference type="Pfam" id="PF00651">
    <property type="entry name" value="BTB"/>
    <property type="match status" value="1"/>
</dbReference>
<dbReference type="InterPro" id="IPR007889">
    <property type="entry name" value="HTH_Psq"/>
</dbReference>
<evidence type="ECO:0000256" key="4">
    <source>
        <dbReference type="PROSITE-ProRule" id="PRU00320"/>
    </source>
</evidence>
<feature type="compositionally biased region" description="Polar residues" evidence="5">
    <location>
        <begin position="430"/>
        <end position="449"/>
    </location>
</feature>
<dbReference type="GO" id="GO:0003677">
    <property type="term" value="F:DNA binding"/>
    <property type="evidence" value="ECO:0007669"/>
    <property type="project" value="UniProtKB-UniRule"/>
</dbReference>
<dbReference type="Gene3D" id="3.30.710.10">
    <property type="entry name" value="Potassium Channel Kv1.1, Chain A"/>
    <property type="match status" value="1"/>
</dbReference>
<feature type="DNA-binding region" description="H-T-H motif" evidence="4">
    <location>
        <begin position="731"/>
        <end position="751"/>
    </location>
</feature>
<dbReference type="Pfam" id="PF05225">
    <property type="entry name" value="HTH_psq"/>
    <property type="match status" value="4"/>
</dbReference>
<dbReference type="InterPro" id="IPR009057">
    <property type="entry name" value="Homeodomain-like_sf"/>
</dbReference>